<gene>
    <name evidence="2" type="ORF">AC482_05405</name>
</gene>
<dbReference type="AlphaFoldDB" id="A0A0M0BN50"/>
<organism evidence="2 3">
    <name type="scientific">miscellaneous Crenarchaeota group-15 archaeon DG-45</name>
    <dbReference type="NCBI Taxonomy" id="1685127"/>
    <lineage>
        <taxon>Archaea</taxon>
        <taxon>Candidatus Bathyarchaeota</taxon>
        <taxon>MCG-15</taxon>
    </lineage>
</organism>
<name>A0A0M0BN50_9ARCH</name>
<reference evidence="2 3" key="1">
    <citation type="submission" date="2015-06" db="EMBL/GenBank/DDBJ databases">
        <title>New insights into the roles of widespread benthic archaea in carbon and nitrogen cycling.</title>
        <authorList>
            <person name="Lazar C.S."/>
            <person name="Baker B.J."/>
            <person name="Seitz K.W."/>
            <person name="Hyde A.S."/>
            <person name="Dick G.J."/>
            <person name="Hinrichs K.-U."/>
            <person name="Teske A.P."/>
        </authorList>
    </citation>
    <scope>NUCLEOTIDE SEQUENCE [LARGE SCALE GENOMIC DNA]</scope>
    <source>
        <strain evidence="2">DG-45</strain>
    </source>
</reference>
<proteinExistence type="predicted"/>
<feature type="region of interest" description="Disordered" evidence="1">
    <location>
        <begin position="112"/>
        <end position="151"/>
    </location>
</feature>
<protein>
    <submittedName>
        <fullName evidence="2">Uncharacterized protein</fullName>
    </submittedName>
</protein>
<comment type="caution">
    <text evidence="2">The sequence shown here is derived from an EMBL/GenBank/DDBJ whole genome shotgun (WGS) entry which is preliminary data.</text>
</comment>
<feature type="compositionally biased region" description="Basic and acidic residues" evidence="1">
    <location>
        <begin position="118"/>
        <end position="135"/>
    </location>
</feature>
<sequence length="151" mass="16387">MKLQRLEGVRLETGEDANSVKFDVDVQMEEESRTGDELTIRFLLSISTKPSLVKFEAGGIATVTGGKKAFDAALEANPETNVPRVLHTIYQHIFTSIFLLATLIDSPYPPPNLLHAPTETRDLGDEAPAEARPEDQAAAQAAGQGAQQRSE</sequence>
<feature type="compositionally biased region" description="Low complexity" evidence="1">
    <location>
        <begin position="136"/>
        <end position="151"/>
    </location>
</feature>
<dbReference type="EMBL" id="LFWZ01000049">
    <property type="protein sequence ID" value="KON29859.1"/>
    <property type="molecule type" value="Genomic_DNA"/>
</dbReference>
<evidence type="ECO:0000256" key="1">
    <source>
        <dbReference type="SAM" id="MobiDB-lite"/>
    </source>
</evidence>
<evidence type="ECO:0000313" key="2">
    <source>
        <dbReference type="EMBL" id="KON29859.1"/>
    </source>
</evidence>
<evidence type="ECO:0000313" key="3">
    <source>
        <dbReference type="Proteomes" id="UP000037210"/>
    </source>
</evidence>
<accession>A0A0M0BN50</accession>
<dbReference type="Proteomes" id="UP000037210">
    <property type="component" value="Unassembled WGS sequence"/>
</dbReference>